<dbReference type="PANTHER" id="PTHR33359">
    <property type="entry name" value="MOLYBDOPTERIN SYNTHASE SULFUR CARRIER SUBUNIT"/>
    <property type="match status" value="1"/>
</dbReference>
<dbReference type="GO" id="GO:0000166">
    <property type="term" value="F:nucleotide binding"/>
    <property type="evidence" value="ECO:0007669"/>
    <property type="project" value="UniProtKB-KW"/>
</dbReference>
<dbReference type="Proteomes" id="UP000320791">
    <property type="component" value="Unassembled WGS sequence"/>
</dbReference>
<accession>A0A5C5UQT1</accession>
<dbReference type="Gene3D" id="3.10.20.30">
    <property type="match status" value="1"/>
</dbReference>
<evidence type="ECO:0000313" key="4">
    <source>
        <dbReference type="EMBL" id="TWT28841.1"/>
    </source>
</evidence>
<organism evidence="4 5">
    <name type="scientific">Corynebacterium canis</name>
    <dbReference type="NCBI Taxonomy" id="679663"/>
    <lineage>
        <taxon>Bacteria</taxon>
        <taxon>Bacillati</taxon>
        <taxon>Actinomycetota</taxon>
        <taxon>Actinomycetes</taxon>
        <taxon>Mycobacteriales</taxon>
        <taxon>Corynebacteriaceae</taxon>
        <taxon>Corynebacterium</taxon>
    </lineage>
</organism>
<dbReference type="InterPro" id="IPR044672">
    <property type="entry name" value="MOCS2A"/>
</dbReference>
<evidence type="ECO:0000256" key="2">
    <source>
        <dbReference type="ARBA" id="ARBA00024200"/>
    </source>
</evidence>
<dbReference type="RefSeq" id="WP_146323297.1">
    <property type="nucleotide sequence ID" value="NZ_BAABLR010000075.1"/>
</dbReference>
<dbReference type="Pfam" id="PF02597">
    <property type="entry name" value="ThiS"/>
    <property type="match status" value="1"/>
</dbReference>
<comment type="similarity">
    <text evidence="2">Belongs to the MoaD family.</text>
</comment>
<dbReference type="CDD" id="cd00754">
    <property type="entry name" value="Ubl_MoaD"/>
    <property type="match status" value="1"/>
</dbReference>
<sequence length="81" mass="8751">MRPITVRFFAAAADAAGTSETTLEIPENAQLAEALDLLEQRFPSLASIHPHCTVFINDAHTENQDLSDARTMDILPPFAGG</sequence>
<comment type="caution">
    <text evidence="4">The sequence shown here is derived from an EMBL/GenBank/DDBJ whole genome shotgun (WGS) entry which is preliminary data.</text>
</comment>
<reference evidence="4 5" key="1">
    <citation type="submission" date="2019-08" db="EMBL/GenBank/DDBJ databases">
        <authorList>
            <person name="Lei W."/>
        </authorList>
    </citation>
    <scope>NUCLEOTIDE SEQUENCE [LARGE SCALE GENOMIC DNA]</scope>
    <source>
        <strain evidence="4 5">CCUG 58627</strain>
    </source>
</reference>
<dbReference type="InterPro" id="IPR012675">
    <property type="entry name" value="Beta-grasp_dom_sf"/>
</dbReference>
<gene>
    <name evidence="4" type="ORF">FRX94_01240</name>
</gene>
<evidence type="ECO:0000256" key="3">
    <source>
        <dbReference type="ARBA" id="ARBA00024247"/>
    </source>
</evidence>
<dbReference type="GO" id="GO:0006777">
    <property type="term" value="P:Mo-molybdopterin cofactor biosynthetic process"/>
    <property type="evidence" value="ECO:0007669"/>
    <property type="project" value="InterPro"/>
</dbReference>
<dbReference type="OrthoDB" id="4331766at2"/>
<dbReference type="PANTHER" id="PTHR33359:SF1">
    <property type="entry name" value="MOLYBDOPTERIN SYNTHASE SULFUR CARRIER SUBUNIT"/>
    <property type="match status" value="1"/>
</dbReference>
<dbReference type="SUPFAM" id="SSF54285">
    <property type="entry name" value="MoaD/ThiS"/>
    <property type="match status" value="1"/>
</dbReference>
<proteinExistence type="inferred from homology"/>
<name>A0A5C5UQT1_9CORY</name>
<dbReference type="InterPro" id="IPR003749">
    <property type="entry name" value="ThiS/MoaD-like"/>
</dbReference>
<dbReference type="UniPathway" id="UPA00344"/>
<dbReference type="InterPro" id="IPR016155">
    <property type="entry name" value="Mopterin_synth/thiamin_S_b"/>
</dbReference>
<evidence type="ECO:0000313" key="5">
    <source>
        <dbReference type="Proteomes" id="UP000320791"/>
    </source>
</evidence>
<evidence type="ECO:0000256" key="1">
    <source>
        <dbReference type="ARBA" id="ARBA00022741"/>
    </source>
</evidence>
<keyword evidence="1" id="KW-0547">Nucleotide-binding</keyword>
<dbReference type="GO" id="GO:1990133">
    <property type="term" value="C:molybdopterin adenylyltransferase complex"/>
    <property type="evidence" value="ECO:0007669"/>
    <property type="project" value="TreeGrafter"/>
</dbReference>
<dbReference type="EMBL" id="VOHM01000002">
    <property type="protein sequence ID" value="TWT28841.1"/>
    <property type="molecule type" value="Genomic_DNA"/>
</dbReference>
<dbReference type="AlphaFoldDB" id="A0A5C5UQT1"/>
<protein>
    <recommendedName>
        <fullName evidence="3">Molybdopterin synthase sulfur carrier subunit</fullName>
    </recommendedName>
</protein>
<keyword evidence="5" id="KW-1185">Reference proteome</keyword>